<accession>A0ABD5QC94</accession>
<comment type="caution">
    <text evidence="1">The sequence shown here is derived from an EMBL/GenBank/DDBJ whole genome shotgun (WGS) entry which is preliminary data.</text>
</comment>
<dbReference type="Proteomes" id="UP001595925">
    <property type="component" value="Unassembled WGS sequence"/>
</dbReference>
<reference evidence="1 2" key="1">
    <citation type="journal article" date="2019" name="Int. J. Syst. Evol. Microbiol.">
        <title>The Global Catalogue of Microorganisms (GCM) 10K type strain sequencing project: providing services to taxonomists for standard genome sequencing and annotation.</title>
        <authorList>
            <consortium name="The Broad Institute Genomics Platform"/>
            <consortium name="The Broad Institute Genome Sequencing Center for Infectious Disease"/>
            <person name="Wu L."/>
            <person name="Ma J."/>
        </authorList>
    </citation>
    <scope>NUCLEOTIDE SEQUENCE [LARGE SCALE GENOMIC DNA]</scope>
    <source>
        <strain evidence="1 2">CGMCC 1.15824</strain>
    </source>
</reference>
<dbReference type="EMBL" id="JBHSJG010000023">
    <property type="protein sequence ID" value="MFC4987371.1"/>
    <property type="molecule type" value="Genomic_DNA"/>
</dbReference>
<dbReference type="RefSeq" id="WP_224830114.1">
    <property type="nucleotide sequence ID" value="NZ_JAIVEF010000038.1"/>
</dbReference>
<dbReference type="InterPro" id="IPR046718">
    <property type="entry name" value="DUF6610"/>
</dbReference>
<gene>
    <name evidence="1" type="ORF">ACFPFO_06265</name>
</gene>
<evidence type="ECO:0000313" key="1">
    <source>
        <dbReference type="EMBL" id="MFC4987371.1"/>
    </source>
</evidence>
<sequence>MSRSVHPTTSSGDTAPEVERARQAEYVAFLHRAPFAVDAANMGFLTGYRGDCSYQQGQYLDLELSVGMLDNDFRNPDLERYIERFRECEPTVGVIGDAYSTEEANEYVHAVRTLQEEYPDTEIIIAPKCREALDVIPDEITLGYSCGAADLLAHEFSDPADWRGRRVHLLGGSPHKQLDAIEQLTRPTLTGDPPAQIVGVDWNGLHRGAQFGEFWTADGWDDSGRDADHVTVRKLVRHSLGWIKAFWQAQGIWPETGPYGDSEPLEYEGPTPSDLSSAACEACEANVWTTDRGPVVAEYDTGEVCGYCSHECYFSHRTQNQLEEVHDERSVFIPQ</sequence>
<evidence type="ECO:0000313" key="2">
    <source>
        <dbReference type="Proteomes" id="UP001595925"/>
    </source>
</evidence>
<dbReference type="Pfam" id="PF20314">
    <property type="entry name" value="DUF6610"/>
    <property type="match status" value="1"/>
</dbReference>
<keyword evidence="2" id="KW-1185">Reference proteome</keyword>
<name>A0ABD5QC94_9EURY</name>
<organism evidence="1 2">
    <name type="scientific">Saliphagus infecundisoli</name>
    <dbReference type="NCBI Taxonomy" id="1849069"/>
    <lineage>
        <taxon>Archaea</taxon>
        <taxon>Methanobacteriati</taxon>
        <taxon>Methanobacteriota</taxon>
        <taxon>Stenosarchaea group</taxon>
        <taxon>Halobacteria</taxon>
        <taxon>Halobacteriales</taxon>
        <taxon>Natrialbaceae</taxon>
        <taxon>Saliphagus</taxon>
    </lineage>
</organism>
<protein>
    <submittedName>
        <fullName evidence="1">DUF6610 family protein</fullName>
    </submittedName>
</protein>
<dbReference type="AlphaFoldDB" id="A0ABD5QC94"/>
<proteinExistence type="predicted"/>